<dbReference type="SUPFAM" id="SSF51569">
    <property type="entry name" value="Aldolase"/>
    <property type="match status" value="1"/>
</dbReference>
<comment type="caution">
    <text evidence="12">The sequence shown here is derived from an EMBL/GenBank/DDBJ whole genome shotgun (WGS) entry which is preliminary data.</text>
</comment>
<comment type="subunit">
    <text evidence="10">Homooctamer.</text>
</comment>
<sequence length="418" mass="45580">MASMTINSVNFGTAKGVKFEYVGLKVLQNVTCEKPHSVKFAPRTLTVNAAKAHSDGPVKKMGKSDEECEAAVVAGIVPEAPPVPPKPSAPAGTPLVTPLVGMFCFIGKSLPQALMTSFDESGCAHVLIVLWEKKTLRLEQCLDVIGLDGDMDLWKRLFFLEAIISFYDLLDPMLVMVGKARDVGVNSIVLFPKVPDALKTSTGDEAYNNNGLVPRTIRLLKDKYPDLVIYTDVALDPYSSDGHDGIVREDGVIMNDETVHQLCKQAVSQARAGADVVSPSDMMDGRIGAIRAALDAEGFQHVSIMSYTAKYQMNPANYREALIETHEDEAEGADILLVKPGLPYLDIIRLLRDNSSLPVAAYQVSGEYSMIKAGGVLKMIDEERVMMESLMCLRRAGADIILTYFALQAARCMCGEKR</sequence>
<evidence type="ECO:0000256" key="7">
    <source>
        <dbReference type="ARBA" id="ARBA00023244"/>
    </source>
</evidence>
<dbReference type="InterPro" id="IPR001731">
    <property type="entry name" value="ALAD"/>
</dbReference>
<dbReference type="GO" id="GO:0005829">
    <property type="term" value="C:cytosol"/>
    <property type="evidence" value="ECO:0007669"/>
    <property type="project" value="TreeGrafter"/>
</dbReference>
<keyword evidence="4" id="KW-0350">Heme biosynthesis</keyword>
<dbReference type="InterPro" id="IPR030656">
    <property type="entry name" value="ALAD_AS"/>
</dbReference>
<evidence type="ECO:0000256" key="1">
    <source>
        <dbReference type="ARBA" id="ARBA00004694"/>
    </source>
</evidence>
<evidence type="ECO:0000256" key="6">
    <source>
        <dbReference type="ARBA" id="ARBA00023239"/>
    </source>
</evidence>
<dbReference type="PRINTS" id="PR00144">
    <property type="entry name" value="DALDHYDRTASE"/>
</dbReference>
<comment type="pathway">
    <text evidence="1">Porphyrin-containing compound metabolism; protoporphyrin-IX biosynthesis; coproporphyrinogen-III from 5-aminolevulinate: step 1/4.</text>
</comment>
<evidence type="ECO:0000313" key="12">
    <source>
        <dbReference type="EMBL" id="KAG6432609.1"/>
    </source>
</evidence>
<evidence type="ECO:0000256" key="9">
    <source>
        <dbReference type="ARBA" id="ARBA00047651"/>
    </source>
</evidence>
<evidence type="ECO:0000256" key="3">
    <source>
        <dbReference type="ARBA" id="ARBA00022533"/>
    </source>
</evidence>
<evidence type="ECO:0000313" key="13">
    <source>
        <dbReference type="Proteomes" id="UP000298416"/>
    </source>
</evidence>
<keyword evidence="13" id="KW-1185">Reference proteome</keyword>
<accession>A0A8X8YJG1</accession>
<comment type="similarity">
    <text evidence="2 11">Belongs to the ALAD family.</text>
</comment>
<dbReference type="Pfam" id="PF00490">
    <property type="entry name" value="ALAD"/>
    <property type="match status" value="1"/>
</dbReference>
<dbReference type="SMART" id="SM01004">
    <property type="entry name" value="ALAD"/>
    <property type="match status" value="1"/>
</dbReference>
<protein>
    <recommendedName>
        <fullName evidence="10">Delta-aminolevulinic acid dehydratase</fullName>
        <ecNumber evidence="10">4.2.1.24</ecNumber>
    </recommendedName>
</protein>
<comment type="catalytic activity">
    <reaction evidence="9 10">
        <text>2 5-aminolevulinate = porphobilinogen + 2 H2O + H(+)</text>
        <dbReference type="Rhea" id="RHEA:24064"/>
        <dbReference type="ChEBI" id="CHEBI:15377"/>
        <dbReference type="ChEBI" id="CHEBI:15378"/>
        <dbReference type="ChEBI" id="CHEBI:58126"/>
        <dbReference type="ChEBI" id="CHEBI:356416"/>
        <dbReference type="EC" id="4.2.1.24"/>
    </reaction>
</comment>
<reference evidence="12" key="1">
    <citation type="submission" date="2018-01" db="EMBL/GenBank/DDBJ databases">
        <authorList>
            <person name="Mao J.F."/>
        </authorList>
    </citation>
    <scope>NUCLEOTIDE SEQUENCE</scope>
    <source>
        <strain evidence="12">Huo1</strain>
        <tissue evidence="12">Leaf</tissue>
    </source>
</reference>
<keyword evidence="3" id="KW-0021">Allosteric enzyme</keyword>
<evidence type="ECO:0000256" key="4">
    <source>
        <dbReference type="ARBA" id="ARBA00023133"/>
    </source>
</evidence>
<evidence type="ECO:0000256" key="2">
    <source>
        <dbReference type="ARBA" id="ARBA00008055"/>
    </source>
</evidence>
<evidence type="ECO:0000256" key="10">
    <source>
        <dbReference type="RuleBase" id="RU000515"/>
    </source>
</evidence>
<dbReference type="EMBL" id="PNBA02000002">
    <property type="protein sequence ID" value="KAG6432609.1"/>
    <property type="molecule type" value="Genomic_DNA"/>
</dbReference>
<dbReference type="PROSITE" id="PS00169">
    <property type="entry name" value="D_ALA_DEHYDRATASE"/>
    <property type="match status" value="1"/>
</dbReference>
<dbReference type="GO" id="GO:0008270">
    <property type="term" value="F:zinc ion binding"/>
    <property type="evidence" value="ECO:0007669"/>
    <property type="project" value="TreeGrafter"/>
</dbReference>
<dbReference type="GO" id="GO:0004655">
    <property type="term" value="F:porphobilinogen synthase activity"/>
    <property type="evidence" value="ECO:0007669"/>
    <property type="project" value="UniProtKB-EC"/>
</dbReference>
<evidence type="ECO:0000256" key="5">
    <source>
        <dbReference type="ARBA" id="ARBA00023171"/>
    </source>
</evidence>
<proteinExistence type="inferred from homology"/>
<keyword evidence="6 10" id="KW-0456">Lyase</keyword>
<name>A0A8X8YJG1_SALSN</name>
<evidence type="ECO:0000256" key="11">
    <source>
        <dbReference type="RuleBase" id="RU004161"/>
    </source>
</evidence>
<dbReference type="GO" id="GO:0015995">
    <property type="term" value="P:chlorophyll biosynthetic process"/>
    <property type="evidence" value="ECO:0007669"/>
    <property type="project" value="UniProtKB-KW"/>
</dbReference>
<dbReference type="PANTHER" id="PTHR11458:SF0">
    <property type="entry name" value="DELTA-AMINOLEVULINIC ACID DEHYDRATASE"/>
    <property type="match status" value="1"/>
</dbReference>
<dbReference type="EC" id="4.2.1.24" evidence="10"/>
<dbReference type="Gene3D" id="3.20.20.70">
    <property type="entry name" value="Aldolase class I"/>
    <property type="match status" value="1"/>
</dbReference>
<keyword evidence="7 10" id="KW-0627">Porphyrin biosynthesis</keyword>
<organism evidence="12">
    <name type="scientific">Salvia splendens</name>
    <name type="common">Scarlet sage</name>
    <dbReference type="NCBI Taxonomy" id="180675"/>
    <lineage>
        <taxon>Eukaryota</taxon>
        <taxon>Viridiplantae</taxon>
        <taxon>Streptophyta</taxon>
        <taxon>Embryophyta</taxon>
        <taxon>Tracheophyta</taxon>
        <taxon>Spermatophyta</taxon>
        <taxon>Magnoliopsida</taxon>
        <taxon>eudicotyledons</taxon>
        <taxon>Gunneridae</taxon>
        <taxon>Pentapetalae</taxon>
        <taxon>asterids</taxon>
        <taxon>lamiids</taxon>
        <taxon>Lamiales</taxon>
        <taxon>Lamiaceae</taxon>
        <taxon>Nepetoideae</taxon>
        <taxon>Mentheae</taxon>
        <taxon>Salviinae</taxon>
        <taxon>Salvia</taxon>
        <taxon>Salvia subgen. Calosphace</taxon>
        <taxon>core Calosphace</taxon>
    </lineage>
</organism>
<comment type="function">
    <text evidence="8">Catalyzes an early step in the biosynthesis of tetrapyrroles. Binds two molecules of 5-aminolevulinate per subunit, each at a distinct site, and catalyzes their condensation to form porphobilinogen.</text>
</comment>
<reference evidence="12" key="2">
    <citation type="submission" date="2020-08" db="EMBL/GenBank/DDBJ databases">
        <title>Plant Genome Project.</title>
        <authorList>
            <person name="Zhang R.-G."/>
        </authorList>
    </citation>
    <scope>NUCLEOTIDE SEQUENCE</scope>
    <source>
        <strain evidence="12">Huo1</strain>
        <tissue evidence="12">Leaf</tissue>
    </source>
</reference>
<dbReference type="GO" id="GO:0006783">
    <property type="term" value="P:heme biosynthetic process"/>
    <property type="evidence" value="ECO:0007669"/>
    <property type="project" value="UniProtKB-KW"/>
</dbReference>
<dbReference type="AlphaFoldDB" id="A0A8X8YJG1"/>
<dbReference type="PANTHER" id="PTHR11458">
    <property type="entry name" value="DELTA-AMINOLEVULINIC ACID DEHYDRATASE"/>
    <property type="match status" value="1"/>
</dbReference>
<dbReference type="Proteomes" id="UP000298416">
    <property type="component" value="Unassembled WGS sequence"/>
</dbReference>
<dbReference type="InterPro" id="IPR013785">
    <property type="entry name" value="Aldolase_TIM"/>
</dbReference>
<gene>
    <name evidence="12" type="ORF">SASPL_104190</name>
</gene>
<keyword evidence="5" id="KW-0149">Chlorophyll biosynthesis</keyword>
<evidence type="ECO:0000256" key="8">
    <source>
        <dbReference type="ARBA" id="ARBA00025628"/>
    </source>
</evidence>